<dbReference type="PANTHER" id="PTHR11550:SF0">
    <property type="entry name" value="CTP SYNTHASE-RELATED"/>
    <property type="match status" value="1"/>
</dbReference>
<dbReference type="Gene3D" id="3.40.50.300">
    <property type="entry name" value="P-loop containing nucleotide triphosphate hydrolases"/>
    <property type="match status" value="1"/>
</dbReference>
<feature type="non-terminal residue" evidence="2">
    <location>
        <position position="1"/>
    </location>
</feature>
<gene>
    <name evidence="2" type="ORF">PHACADRAFT_92042</name>
</gene>
<keyword evidence="3" id="KW-1185">Reference proteome</keyword>
<dbReference type="STRING" id="650164.K5WDD0"/>
<evidence type="ECO:0000313" key="3">
    <source>
        <dbReference type="Proteomes" id="UP000008370"/>
    </source>
</evidence>
<proteinExistence type="predicted"/>
<dbReference type="Proteomes" id="UP000008370">
    <property type="component" value="Unassembled WGS sequence"/>
</dbReference>
<dbReference type="GO" id="GO:0019856">
    <property type="term" value="P:pyrimidine nucleobase biosynthetic process"/>
    <property type="evidence" value="ECO:0007669"/>
    <property type="project" value="TreeGrafter"/>
</dbReference>
<dbReference type="KEGG" id="pco:PHACADRAFT_92042"/>
<dbReference type="AlphaFoldDB" id="K5WDD0"/>
<name>K5WDD0_PHACS</name>
<dbReference type="GeneID" id="18920767"/>
<reference evidence="2 3" key="1">
    <citation type="journal article" date="2012" name="BMC Genomics">
        <title>Comparative genomics of the white-rot fungi, Phanerochaete carnosa and P. chrysosporium, to elucidate the genetic basis of the distinct wood types they colonize.</title>
        <authorList>
            <person name="Suzuki H."/>
            <person name="MacDonald J."/>
            <person name="Syed K."/>
            <person name="Salamov A."/>
            <person name="Hori C."/>
            <person name="Aerts A."/>
            <person name="Henrissat B."/>
            <person name="Wiebenga A."/>
            <person name="vanKuyk P.A."/>
            <person name="Barry K."/>
            <person name="Lindquist E."/>
            <person name="LaButti K."/>
            <person name="Lapidus A."/>
            <person name="Lucas S."/>
            <person name="Coutinho P."/>
            <person name="Gong Y."/>
            <person name="Samejima M."/>
            <person name="Mahadevan R."/>
            <person name="Abou-Zaid M."/>
            <person name="de Vries R.P."/>
            <person name="Igarashi K."/>
            <person name="Yadav J.S."/>
            <person name="Grigoriev I.V."/>
            <person name="Master E.R."/>
        </authorList>
    </citation>
    <scope>NUCLEOTIDE SEQUENCE [LARGE SCALE GENOMIC DNA]</scope>
    <source>
        <strain evidence="2 3">HHB-10118-sp</strain>
    </source>
</reference>
<protein>
    <recommendedName>
        <fullName evidence="1">CTP synthase N-terminal domain-containing protein</fullName>
    </recommendedName>
</protein>
<dbReference type="EMBL" id="JH930471">
    <property type="protein sequence ID" value="EKM57024.1"/>
    <property type="molecule type" value="Genomic_DNA"/>
</dbReference>
<dbReference type="RefSeq" id="XP_007394852.1">
    <property type="nucleotide sequence ID" value="XM_007394790.1"/>
</dbReference>
<accession>K5WDD0</accession>
<feature type="domain" description="CTP synthase N-terminal" evidence="1">
    <location>
        <begin position="1"/>
        <end position="150"/>
    </location>
</feature>
<dbReference type="InParanoid" id="K5WDD0"/>
<dbReference type="GO" id="GO:0006241">
    <property type="term" value="P:CTP biosynthetic process"/>
    <property type="evidence" value="ECO:0007669"/>
    <property type="project" value="TreeGrafter"/>
</dbReference>
<dbReference type="GO" id="GO:0003883">
    <property type="term" value="F:CTP synthase activity"/>
    <property type="evidence" value="ECO:0007669"/>
    <property type="project" value="InterPro"/>
</dbReference>
<dbReference type="GO" id="GO:0005737">
    <property type="term" value="C:cytoplasm"/>
    <property type="evidence" value="ECO:0007669"/>
    <property type="project" value="TreeGrafter"/>
</dbReference>
<sequence length="184" mass="20283">GDSHVLDDGGEAGPNLGNFERCRYDTVQRRANCVENTIQVSFILDLGYAGSHLVAASQIVPPVTNTFQGWVEHAANIIVGDSSEEVDLLIVELGGIVRRSHKPVPFVEAMQQLRLYVGHENVALIRMPLAPASHGGLKTKLLSRLRADLISYLTSLCAVLTFRTARFCDKRISPYLHQACRRCT</sequence>
<evidence type="ECO:0000313" key="2">
    <source>
        <dbReference type="EMBL" id="EKM57024.1"/>
    </source>
</evidence>
<dbReference type="InterPro" id="IPR017456">
    <property type="entry name" value="CTP_synthase_N"/>
</dbReference>
<dbReference type="InterPro" id="IPR004468">
    <property type="entry name" value="CTP_synthase"/>
</dbReference>
<dbReference type="SUPFAM" id="SSF52540">
    <property type="entry name" value="P-loop containing nucleoside triphosphate hydrolases"/>
    <property type="match status" value="1"/>
</dbReference>
<dbReference type="InterPro" id="IPR027417">
    <property type="entry name" value="P-loop_NTPase"/>
</dbReference>
<dbReference type="PANTHER" id="PTHR11550">
    <property type="entry name" value="CTP SYNTHASE"/>
    <property type="match status" value="1"/>
</dbReference>
<organism evidence="2 3">
    <name type="scientific">Phanerochaete carnosa (strain HHB-10118-sp)</name>
    <name type="common">White-rot fungus</name>
    <name type="synonym">Peniophora carnosa</name>
    <dbReference type="NCBI Taxonomy" id="650164"/>
    <lineage>
        <taxon>Eukaryota</taxon>
        <taxon>Fungi</taxon>
        <taxon>Dikarya</taxon>
        <taxon>Basidiomycota</taxon>
        <taxon>Agaricomycotina</taxon>
        <taxon>Agaricomycetes</taxon>
        <taxon>Polyporales</taxon>
        <taxon>Phanerochaetaceae</taxon>
        <taxon>Phanerochaete</taxon>
    </lineage>
</organism>
<dbReference type="HOGENOM" id="CLU_1471623_0_0_1"/>
<dbReference type="GO" id="GO:0097268">
    <property type="term" value="C:cytoophidium"/>
    <property type="evidence" value="ECO:0007669"/>
    <property type="project" value="TreeGrafter"/>
</dbReference>
<evidence type="ECO:0000259" key="1">
    <source>
        <dbReference type="Pfam" id="PF06418"/>
    </source>
</evidence>
<dbReference type="GO" id="GO:0042802">
    <property type="term" value="F:identical protein binding"/>
    <property type="evidence" value="ECO:0007669"/>
    <property type="project" value="TreeGrafter"/>
</dbReference>
<dbReference type="Pfam" id="PF06418">
    <property type="entry name" value="CTP_synth_N"/>
    <property type="match status" value="1"/>
</dbReference>